<dbReference type="SUPFAM" id="SSF89733">
    <property type="entry name" value="L-sulfolactate dehydrogenase-like"/>
    <property type="match status" value="1"/>
</dbReference>
<dbReference type="PANTHER" id="PTHR11091">
    <property type="entry name" value="OXIDOREDUCTASE-RELATED"/>
    <property type="match status" value="1"/>
</dbReference>
<dbReference type="GO" id="GO:0016491">
    <property type="term" value="F:oxidoreductase activity"/>
    <property type="evidence" value="ECO:0007669"/>
    <property type="project" value="UniProtKB-KW"/>
</dbReference>
<sequence>MSLITISKEELENKVKVIFETEGLKEREAEILSKHLVLANLRGIDSHGVSRVKTYINRLRSGNVRKYFKFSMSKETPTSCLIDGNNSMGILVATEGMKIAVKKALKNGVGMVSINHSNHCGMLADYIKYATDNNCIAIAVTNAPSSMPPWGGMESFFGTNPIAYGVPRGNENPIIFDMATSVVARGKIRLAQKNNMKIPIGWALSKDGKQTDDPNVALDGGAVLPVGGHKGYGLAFFVEVLSGIMSGASYGPYLGTLYEDKIQNIGHFFLVFKADLFIDLKVFKSRMDQMSNEVKEIAKAEGFDEIYLPGELESVLYKKRSEKGIPLTQEVYSELESLTIN</sequence>
<reference evidence="3 4" key="1">
    <citation type="journal article" date="2013" name="Genome Announc.">
        <title>Genome Sequence of the Extreme Obligate Alkaliphile Bacillus marmarensis Strain DSM 21297.</title>
        <authorList>
            <person name="Wernick D.G."/>
            <person name="Choi K.Y."/>
            <person name="Tat C.A."/>
            <person name="Lafontaine Rivera J.G."/>
            <person name="Liao J.C."/>
        </authorList>
    </citation>
    <scope>NUCLEOTIDE SEQUENCE [LARGE SCALE GENOMIC DNA]</scope>
    <source>
        <strain evidence="3 4">DSM 21297</strain>
    </source>
</reference>
<evidence type="ECO:0000256" key="2">
    <source>
        <dbReference type="ARBA" id="ARBA00023002"/>
    </source>
</evidence>
<dbReference type="Pfam" id="PF02615">
    <property type="entry name" value="Ldh_2"/>
    <property type="match status" value="1"/>
</dbReference>
<dbReference type="InterPro" id="IPR043144">
    <property type="entry name" value="Mal/L-sulf/L-lact_DH-like_ah"/>
</dbReference>
<dbReference type="InterPro" id="IPR043143">
    <property type="entry name" value="Mal/L-sulf/L-lact_DH-like_NADP"/>
</dbReference>
<dbReference type="RefSeq" id="WP_022629836.1">
    <property type="nucleotide sequence ID" value="NZ_ATAE01000065.1"/>
</dbReference>
<evidence type="ECO:0000256" key="1">
    <source>
        <dbReference type="ARBA" id="ARBA00006056"/>
    </source>
</evidence>
<proteinExistence type="inferred from homology"/>
<name>U6SHT8_9BACI</name>
<keyword evidence="4" id="KW-1185">Reference proteome</keyword>
<accession>U6SHT8</accession>
<dbReference type="Proteomes" id="UP000017170">
    <property type="component" value="Unassembled WGS sequence"/>
</dbReference>
<keyword evidence="2" id="KW-0560">Oxidoreductase</keyword>
<dbReference type="InterPro" id="IPR003767">
    <property type="entry name" value="Malate/L-lactate_DH-like"/>
</dbReference>
<dbReference type="PATRIC" id="fig|1188261.3.peg.3850"/>
<dbReference type="Gene3D" id="1.10.1530.10">
    <property type="match status" value="1"/>
</dbReference>
<comment type="caution">
    <text evidence="3">The sequence shown here is derived from an EMBL/GenBank/DDBJ whole genome shotgun (WGS) entry which is preliminary data.</text>
</comment>
<evidence type="ECO:0008006" key="5">
    <source>
        <dbReference type="Google" id="ProtNLM"/>
    </source>
</evidence>
<organism evidence="3 4">
    <name type="scientific">Alkalihalophilus marmarensis DSM 21297</name>
    <dbReference type="NCBI Taxonomy" id="1188261"/>
    <lineage>
        <taxon>Bacteria</taxon>
        <taxon>Bacillati</taxon>
        <taxon>Bacillota</taxon>
        <taxon>Bacilli</taxon>
        <taxon>Bacillales</taxon>
        <taxon>Bacillaceae</taxon>
        <taxon>Alkalihalophilus</taxon>
    </lineage>
</organism>
<gene>
    <name evidence="3" type="ORF">A33I_20660</name>
</gene>
<dbReference type="AlphaFoldDB" id="U6SHT8"/>
<protein>
    <recommendedName>
        <fullName evidence="5">Malate/lactate/ureidoglycolate dehydrogenase, LDH2 family</fullName>
    </recommendedName>
</protein>
<dbReference type="EMBL" id="ATAE01000065">
    <property type="protein sequence ID" value="ERN51294.1"/>
    <property type="molecule type" value="Genomic_DNA"/>
</dbReference>
<evidence type="ECO:0000313" key="3">
    <source>
        <dbReference type="EMBL" id="ERN51294.1"/>
    </source>
</evidence>
<evidence type="ECO:0000313" key="4">
    <source>
        <dbReference type="Proteomes" id="UP000017170"/>
    </source>
</evidence>
<dbReference type="PANTHER" id="PTHR11091:SF0">
    <property type="entry name" value="MALATE DEHYDROGENASE"/>
    <property type="match status" value="1"/>
</dbReference>
<comment type="similarity">
    <text evidence="1">Belongs to the LDH2/MDH2 oxidoreductase family.</text>
</comment>
<dbReference type="InterPro" id="IPR036111">
    <property type="entry name" value="Mal/L-sulfo/L-lacto_DH-like_sf"/>
</dbReference>
<dbReference type="Gene3D" id="3.30.1370.60">
    <property type="entry name" value="Hypothetical oxidoreductase yiak, domain 2"/>
    <property type="match status" value="1"/>
</dbReference>